<name>A0A4R8VAZ6_9MICO</name>
<evidence type="ECO:0000313" key="3">
    <source>
        <dbReference type="Proteomes" id="UP000298488"/>
    </source>
</evidence>
<reference evidence="2 3" key="1">
    <citation type="submission" date="2019-03" db="EMBL/GenBank/DDBJ databases">
        <title>Genomics of glacier-inhabiting Cryobacterium strains.</title>
        <authorList>
            <person name="Liu Q."/>
            <person name="Xin Y.-H."/>
        </authorList>
    </citation>
    <scope>NUCLEOTIDE SEQUENCE [LARGE SCALE GENOMIC DNA]</scope>
    <source>
        <strain evidence="2 3">CGMCC 1.10440</strain>
    </source>
</reference>
<feature type="region of interest" description="Disordered" evidence="1">
    <location>
        <begin position="103"/>
        <end position="127"/>
    </location>
</feature>
<accession>A0A4R8VAZ6</accession>
<organism evidence="2 3">
    <name type="scientific">Terrimesophilobacter mesophilus</name>
    <dbReference type="NCBI Taxonomy" id="433647"/>
    <lineage>
        <taxon>Bacteria</taxon>
        <taxon>Bacillati</taxon>
        <taxon>Actinomycetota</taxon>
        <taxon>Actinomycetes</taxon>
        <taxon>Micrococcales</taxon>
        <taxon>Microbacteriaceae</taxon>
        <taxon>Terrimesophilobacter</taxon>
    </lineage>
</organism>
<keyword evidence="3" id="KW-1185">Reference proteome</keyword>
<dbReference type="AlphaFoldDB" id="A0A4R8VAZ6"/>
<dbReference type="Proteomes" id="UP000298488">
    <property type="component" value="Unassembled WGS sequence"/>
</dbReference>
<sequence>MFAPGAKEPSRPKFGLKSYIVWASTTDAQGIDTGVGPSSGVADSLEELVGAGESEGEASVDGEIEGDEDGPAGCPCDMHPVRDTIAESAMATNVVRMADLRVSTGSFSPPGRRLRHRNAAEDPIAAG</sequence>
<comment type="caution">
    <text evidence="2">The sequence shown here is derived from an EMBL/GenBank/DDBJ whole genome shotgun (WGS) entry which is preliminary data.</text>
</comment>
<proteinExistence type="predicted"/>
<evidence type="ECO:0000256" key="1">
    <source>
        <dbReference type="SAM" id="MobiDB-lite"/>
    </source>
</evidence>
<evidence type="ECO:0000313" key="2">
    <source>
        <dbReference type="EMBL" id="TFB79270.1"/>
    </source>
</evidence>
<protein>
    <submittedName>
        <fullName evidence="2">Uncharacterized protein</fullName>
    </submittedName>
</protein>
<dbReference type="EMBL" id="SOFI01000003">
    <property type="protein sequence ID" value="TFB79270.1"/>
    <property type="molecule type" value="Genomic_DNA"/>
</dbReference>
<feature type="region of interest" description="Disordered" evidence="1">
    <location>
        <begin position="50"/>
        <end position="74"/>
    </location>
</feature>
<feature type="compositionally biased region" description="Acidic residues" evidence="1">
    <location>
        <begin position="54"/>
        <end position="70"/>
    </location>
</feature>
<dbReference type="RefSeq" id="WP_134542222.1">
    <property type="nucleotide sequence ID" value="NZ_JACHBP010000001.1"/>
</dbReference>
<gene>
    <name evidence="2" type="ORF">E3N84_03895</name>
</gene>